<protein>
    <submittedName>
        <fullName evidence="1">Uncharacterized protein</fullName>
    </submittedName>
</protein>
<sequence>MHNKTGYSTNLIPQDWNIVSKRQFFCTIPILASLRFAAFYRKFQWGFDHGVEVLILSSEHVIPLANSVVTYPPKALWNYQ</sequence>
<reference evidence="1 2" key="1">
    <citation type="submission" date="2018-06" db="EMBL/GenBank/DDBJ databases">
        <title>Draft Genome Sequence of a Novel Marine Bacterium Related to the Verrucomicrobia.</title>
        <authorList>
            <person name="Vosseberg J."/>
            <person name="Martijn J."/>
            <person name="Ettema T.J.G."/>
        </authorList>
    </citation>
    <scope>NUCLEOTIDE SEQUENCE [LARGE SCALE GENOMIC DNA]</scope>
    <source>
        <strain evidence="1">TARA_B100001123</strain>
    </source>
</reference>
<dbReference type="EMBL" id="CP029803">
    <property type="protein sequence ID" value="AWT60678.1"/>
    <property type="molecule type" value="Genomic_DNA"/>
</dbReference>
<evidence type="ECO:0000313" key="2">
    <source>
        <dbReference type="Proteomes" id="UP000247465"/>
    </source>
</evidence>
<organism evidence="1 2">
    <name type="scientific">Candidatus Moanibacter tarae</name>
    <dbReference type="NCBI Taxonomy" id="2200854"/>
    <lineage>
        <taxon>Bacteria</taxon>
        <taxon>Pseudomonadati</taxon>
        <taxon>Verrucomicrobiota</taxon>
        <taxon>Opitutia</taxon>
        <taxon>Puniceicoccales</taxon>
        <taxon>Puniceicoccales incertae sedis</taxon>
        <taxon>Candidatus Moanibacter</taxon>
    </lineage>
</organism>
<gene>
    <name evidence="1" type="ORF">DF168_01896</name>
</gene>
<dbReference type="Proteomes" id="UP000247465">
    <property type="component" value="Chromosome"/>
</dbReference>
<proteinExistence type="predicted"/>
<accession>A0A2Z4AHK6</accession>
<dbReference type="AlphaFoldDB" id="A0A2Z4AHK6"/>
<evidence type="ECO:0000313" key="1">
    <source>
        <dbReference type="EMBL" id="AWT60678.1"/>
    </source>
</evidence>
<dbReference type="KEGG" id="mtar:DF168_01896"/>
<name>A0A2Z4AHK6_9BACT</name>